<dbReference type="InterPro" id="IPR002213">
    <property type="entry name" value="UDP_glucos_trans"/>
</dbReference>
<keyword evidence="5 12" id="KW-0812">Transmembrane</keyword>
<comment type="caution">
    <text evidence="13">The sequence shown here is derived from an EMBL/GenBank/DDBJ whole genome shotgun (WGS) entry which is preliminary data.</text>
</comment>
<evidence type="ECO:0000256" key="3">
    <source>
        <dbReference type="ARBA" id="ARBA00022676"/>
    </source>
</evidence>
<keyword evidence="10" id="KW-0325">Glycoprotein</keyword>
<evidence type="ECO:0000256" key="12">
    <source>
        <dbReference type="RuleBase" id="RU362059"/>
    </source>
</evidence>
<dbReference type="EMBL" id="CALSGD010001509">
    <property type="protein sequence ID" value="CAH6886698.1"/>
    <property type="molecule type" value="Genomic_DNA"/>
</dbReference>
<dbReference type="GO" id="GO:0005789">
    <property type="term" value="C:endoplasmic reticulum membrane"/>
    <property type="evidence" value="ECO:0007669"/>
    <property type="project" value="UniProtKB-SubCell"/>
</dbReference>
<organism evidence="13 14">
    <name type="scientific">Phodopus roborovskii</name>
    <name type="common">Roborovski's desert hamster</name>
    <name type="synonym">Cricetulus roborovskii</name>
    <dbReference type="NCBI Taxonomy" id="109678"/>
    <lineage>
        <taxon>Eukaryota</taxon>
        <taxon>Metazoa</taxon>
        <taxon>Chordata</taxon>
        <taxon>Craniata</taxon>
        <taxon>Vertebrata</taxon>
        <taxon>Euteleostomi</taxon>
        <taxon>Mammalia</taxon>
        <taxon>Eutheria</taxon>
        <taxon>Euarchontoglires</taxon>
        <taxon>Glires</taxon>
        <taxon>Rodentia</taxon>
        <taxon>Myomorpha</taxon>
        <taxon>Muroidea</taxon>
        <taxon>Cricetidae</taxon>
        <taxon>Cricetinae</taxon>
        <taxon>Phodopus</taxon>
    </lineage>
</organism>
<dbReference type="PROSITE" id="PS00375">
    <property type="entry name" value="UDPGT"/>
    <property type="match status" value="1"/>
</dbReference>
<name>A0AAU9ZVS6_PHORO</name>
<dbReference type="CDD" id="cd03784">
    <property type="entry name" value="GT1_Gtf-like"/>
    <property type="match status" value="1"/>
</dbReference>
<evidence type="ECO:0000256" key="4">
    <source>
        <dbReference type="ARBA" id="ARBA00022679"/>
    </source>
</evidence>
<keyword evidence="4 11" id="KW-0808">Transferase</keyword>
<evidence type="ECO:0000256" key="6">
    <source>
        <dbReference type="ARBA" id="ARBA00022729"/>
    </source>
</evidence>
<dbReference type="AlphaFoldDB" id="A0AAU9ZVS6"/>
<evidence type="ECO:0000256" key="5">
    <source>
        <dbReference type="ARBA" id="ARBA00022692"/>
    </source>
</evidence>
<keyword evidence="3 11" id="KW-0328">Glycosyltransferase</keyword>
<evidence type="ECO:0000256" key="11">
    <source>
        <dbReference type="RuleBase" id="RU003718"/>
    </source>
</evidence>
<keyword evidence="14" id="KW-1185">Reference proteome</keyword>
<dbReference type="EC" id="2.4.1.17" evidence="12"/>
<dbReference type="SUPFAM" id="SSF53756">
    <property type="entry name" value="UDP-Glycosyltransferase/glycogen phosphorylase"/>
    <property type="match status" value="1"/>
</dbReference>
<evidence type="ECO:0000256" key="7">
    <source>
        <dbReference type="ARBA" id="ARBA00022824"/>
    </source>
</evidence>
<gene>
    <name evidence="13" type="primary">Ugt2b36</name>
    <name evidence="13" type="ORF">PHOROB_LOCUS12513</name>
</gene>
<keyword evidence="9 12" id="KW-0472">Membrane</keyword>
<proteinExistence type="inferred from homology"/>
<sequence length="531" mass="60460">MPAKWMSTVLLLLQMTCCFRSGNCGKVLVWPMEYSHWLNLKIILDELAQRGHEVTVLRPSASIFLDPQKSPGLKFESFSTSISKDDLDKVYHRFADVWTNEISRDTCLSYSPLLQNLFDAYSDSYLSLCKDTVSNKQLLTKLQKSKFDVLISDAICPCGELIAELLQIPFLYSLRFSPGYIMEKYSAGLPVPPSYVPIILSGFGGPMTFMERVKNMICMLYFDFWIQLFNEKKWDQFYSETLGRSTTLAETMGKAEMWLIRSYWDLEFPRPTLPNVDYIGGLHCKPAKPLPKEMEDFVQTSGEHGVVVFTLGSLVRNMSEEKANAIAWALAQIPQKVLWRFDGKTPDTLGPNTRIYKWLPQNDLLGHPKTKAFVTHGGANGIYEAIHFGIPMIGIPLFAEQHDNIAYMVAKGAAVALNLKTLTRSDLLNALEAVIDNPSYKENARWLSTIHHDQPMKPLDRATFWIEFVMRHKGAKHLRPLAYNLTWYQYHSLDVIGFLLACVASIAVLAIKSSLFVYQKFVKMGKKMKNE</sequence>
<feature type="transmembrane region" description="Helical" evidence="12">
    <location>
        <begin position="495"/>
        <end position="518"/>
    </location>
</feature>
<dbReference type="Pfam" id="PF00201">
    <property type="entry name" value="UDPGT"/>
    <property type="match status" value="1"/>
</dbReference>
<dbReference type="GO" id="GO:0015020">
    <property type="term" value="F:glucuronosyltransferase activity"/>
    <property type="evidence" value="ECO:0007669"/>
    <property type="project" value="UniProtKB-EC"/>
</dbReference>
<evidence type="ECO:0000256" key="8">
    <source>
        <dbReference type="ARBA" id="ARBA00022989"/>
    </source>
</evidence>
<keyword evidence="8 12" id="KW-1133">Transmembrane helix</keyword>
<dbReference type="FunFam" id="3.40.50.2000:FF:000001">
    <property type="entry name" value="UDP-glucuronosyltransferase"/>
    <property type="match status" value="1"/>
</dbReference>
<dbReference type="Proteomes" id="UP001152836">
    <property type="component" value="Unassembled WGS sequence"/>
</dbReference>
<keyword evidence="7" id="KW-0256">Endoplasmic reticulum</keyword>
<dbReference type="PANTHER" id="PTHR48043:SF64">
    <property type="entry name" value="UDP-GLUCURONOSYLTRANSFERASE 2B15"/>
    <property type="match status" value="1"/>
</dbReference>
<dbReference type="InterPro" id="IPR035595">
    <property type="entry name" value="UDP_glycos_trans_CS"/>
</dbReference>
<dbReference type="FunFam" id="3.40.50.2000:FF:000081">
    <property type="entry name" value="UDP-glucuronosyltransferase 2A2"/>
    <property type="match status" value="1"/>
</dbReference>
<protein>
    <recommendedName>
        <fullName evidence="12">UDP-glucuronosyltransferase</fullName>
        <ecNumber evidence="12">2.4.1.17</ecNumber>
    </recommendedName>
</protein>
<reference evidence="13" key="1">
    <citation type="submission" date="2022-06" db="EMBL/GenBank/DDBJ databases">
        <authorList>
            <person name="Andreotti S."/>
            <person name="Wyler E."/>
        </authorList>
    </citation>
    <scope>NUCLEOTIDE SEQUENCE</scope>
</reference>
<comment type="similarity">
    <text evidence="2 11">Belongs to the UDP-glycosyltransferase family.</text>
</comment>
<evidence type="ECO:0000256" key="10">
    <source>
        <dbReference type="ARBA" id="ARBA00023180"/>
    </source>
</evidence>
<evidence type="ECO:0000256" key="2">
    <source>
        <dbReference type="ARBA" id="ARBA00009995"/>
    </source>
</evidence>
<keyword evidence="6 12" id="KW-0732">Signal</keyword>
<evidence type="ECO:0000256" key="1">
    <source>
        <dbReference type="ARBA" id="ARBA00004389"/>
    </source>
</evidence>
<comment type="subcellular location">
    <subcellularLocation>
        <location evidence="1">Endoplasmic reticulum membrane</location>
        <topology evidence="1">Single-pass membrane protein</topology>
    </subcellularLocation>
    <subcellularLocation>
        <location evidence="12">Membrane</location>
        <topology evidence="12">Single-pass membrane protein</topology>
    </subcellularLocation>
</comment>
<evidence type="ECO:0000256" key="9">
    <source>
        <dbReference type="ARBA" id="ARBA00023136"/>
    </source>
</evidence>
<evidence type="ECO:0000313" key="13">
    <source>
        <dbReference type="EMBL" id="CAH6886698.1"/>
    </source>
</evidence>
<dbReference type="Gene3D" id="3.40.50.2000">
    <property type="entry name" value="Glycogen Phosphorylase B"/>
    <property type="match status" value="2"/>
</dbReference>
<feature type="signal peptide" evidence="12">
    <location>
        <begin position="1"/>
        <end position="18"/>
    </location>
</feature>
<dbReference type="PANTHER" id="PTHR48043">
    <property type="entry name" value="EG:EG0003.4 PROTEIN-RELATED"/>
    <property type="match status" value="1"/>
</dbReference>
<evidence type="ECO:0000313" key="14">
    <source>
        <dbReference type="Proteomes" id="UP001152836"/>
    </source>
</evidence>
<dbReference type="InterPro" id="IPR050271">
    <property type="entry name" value="UDP-glycosyltransferase"/>
</dbReference>
<accession>A0AAU9ZVS6</accession>
<feature type="chain" id="PRO_5043112660" description="UDP-glucuronosyltransferase" evidence="12">
    <location>
        <begin position="19"/>
        <end position="531"/>
    </location>
</feature>
<comment type="catalytic activity">
    <reaction evidence="12">
        <text>glucuronate acceptor + UDP-alpha-D-glucuronate = acceptor beta-D-glucuronoside + UDP + H(+)</text>
        <dbReference type="Rhea" id="RHEA:21032"/>
        <dbReference type="ChEBI" id="CHEBI:15378"/>
        <dbReference type="ChEBI" id="CHEBI:58052"/>
        <dbReference type="ChEBI" id="CHEBI:58223"/>
        <dbReference type="ChEBI" id="CHEBI:132367"/>
        <dbReference type="ChEBI" id="CHEBI:132368"/>
        <dbReference type="EC" id="2.4.1.17"/>
    </reaction>
</comment>